<evidence type="ECO:0000256" key="1">
    <source>
        <dbReference type="ARBA" id="ARBA00000085"/>
    </source>
</evidence>
<dbReference type="Pfam" id="PF03707">
    <property type="entry name" value="MHYT"/>
    <property type="match status" value="3"/>
</dbReference>
<dbReference type="InterPro" id="IPR003594">
    <property type="entry name" value="HATPase_dom"/>
</dbReference>
<keyword evidence="4" id="KW-1003">Cell membrane</keyword>
<feature type="domain" description="PAC" evidence="18">
    <location>
        <begin position="475"/>
        <end position="527"/>
    </location>
</feature>
<dbReference type="PROSITE" id="PS50924">
    <property type="entry name" value="MHYT"/>
    <property type="match status" value="1"/>
</dbReference>
<dbReference type="PANTHER" id="PTHR45339">
    <property type="entry name" value="HYBRID SIGNAL TRANSDUCTION HISTIDINE KINASE J"/>
    <property type="match status" value="1"/>
</dbReference>
<evidence type="ECO:0000313" key="22">
    <source>
        <dbReference type="Proteomes" id="UP000070299"/>
    </source>
</evidence>
<dbReference type="InterPro" id="IPR035965">
    <property type="entry name" value="PAS-like_dom_sf"/>
</dbReference>
<organism evidence="21 22">
    <name type="scientific">Paraglaciecola hydrolytica</name>
    <dbReference type="NCBI Taxonomy" id="1799789"/>
    <lineage>
        <taxon>Bacteria</taxon>
        <taxon>Pseudomonadati</taxon>
        <taxon>Pseudomonadota</taxon>
        <taxon>Gammaproteobacteria</taxon>
        <taxon>Alteromonadales</taxon>
        <taxon>Alteromonadaceae</taxon>
        <taxon>Paraglaciecola</taxon>
    </lineage>
</organism>
<dbReference type="OrthoDB" id="9810730at2"/>
<dbReference type="CDD" id="cd17546">
    <property type="entry name" value="REC_hyHK_CKI1_RcsC-like"/>
    <property type="match status" value="1"/>
</dbReference>
<keyword evidence="5 13" id="KW-0597">Phosphoprotein</keyword>
<keyword evidence="8" id="KW-0067">ATP-binding</keyword>
<dbReference type="Gene3D" id="3.30.565.10">
    <property type="entry name" value="Histidine kinase-like ATPase, C-terminal domain"/>
    <property type="match status" value="1"/>
</dbReference>
<dbReference type="InterPro" id="IPR013655">
    <property type="entry name" value="PAS_fold_3"/>
</dbReference>
<evidence type="ECO:0000256" key="2">
    <source>
        <dbReference type="ARBA" id="ARBA00004651"/>
    </source>
</evidence>
<protein>
    <recommendedName>
        <fullName evidence="3">histidine kinase</fullName>
        <ecNumber evidence="3">2.7.13.3</ecNumber>
    </recommendedName>
</protein>
<dbReference type="GO" id="GO:0005524">
    <property type="term" value="F:ATP binding"/>
    <property type="evidence" value="ECO:0007669"/>
    <property type="project" value="UniProtKB-KW"/>
</dbReference>
<dbReference type="Pfam" id="PF02518">
    <property type="entry name" value="HATPase_c"/>
    <property type="match status" value="1"/>
</dbReference>
<dbReference type="Gene3D" id="3.30.450.20">
    <property type="entry name" value="PAS domain"/>
    <property type="match status" value="2"/>
</dbReference>
<dbReference type="Gene3D" id="3.40.50.2300">
    <property type="match status" value="1"/>
</dbReference>
<sequence>MLDFIQNLFNYPDDSLLVYGNFEPGLVVLSIAIAIFASFMGFQISAQASKSNTAFGRYLSLSTGSIALGGGVWSMHFIGMLAFDLCTSVDYNWRITLISMVPAVAASWVALHLITRNKLGFVQLLIGGLLVGSGIGSMHYVGMAAMKMSLFLRYDLLMFLVSIVVAVVLAMLALWIRFGLAYVKHRYFDQKLITVIASVVMGCAITGMHYTGMAAARFVPPPGFEVSNQSSEIPAYLAIGVTLITIIISTLVLVVNLALRYKNISIKASNNEQRLLATMDAALDSIITIDVRGVIVSTNKAVEQLLGWQNEQLLGSNVRMIMPDTLKNEQNDNFQGYLTTRDGEIIGNGREVEVLHKNGELIPVRVGIGRVETEHENLYVAFISDLRLRNKMEADLRENEAKFRSMISNIPGIAYRCLEQDNWPMEFVSDEIERVTGYPADDFLMPNPKRSIANFYHPDDIAQINTCDTNAEQGFQLEYRIIDKQGQQKWLLEFGRKVCSTDGSPKWLDGFIMDISQRKEMEQQLIFAKEKAETAAATRAAFLANMSHEIRTPMNAVIGFSDILLESDVSAEQQKYLNTINQSAKSLMHLLNDILDSAKLDKGKIELELRDFSLVEEIDAVVSTLWLQTKNKGIELELHIAPTLNHYYHGAPDRLRQVLTNLIGNAVKFTEQGKISISVQEGDGQLIDFMIQDTGIGMSQTQLAQVFDAFSQADATMSRRFGGTGLGTTISKQLVELMGGTISATSVLNQGSTFSFSLPLKAIDTLGFVADKTKHELPPLSILVVDDIEQNIELLSILLKRAGHKVQTARDGEQALLRMLNQGIDIVLMDVQMPVLDGLSATQQRRVYEQENQLPALPIIALTASVLAEDKKAAFDAGMNGFANKPVNIEILNAEIARVLGITLSHTSVAVANSNPKAIIDEKTGIVLWGSKAVLFAEIAKFVKTAAQVEDKLTQAMSQENWQELKHLAHGYKGVCGNLALSSLGEVFTQLENALNVKDASIIQTVLSQVYVLLTELSTQLNETQRSAQQSPQQVESTDLTQFTLLLQQVHEMAIHSEFDEALFAKLAQQSPDIYRLKIDKIFHAFNDFEFDLAQREISLLLAQFDGGDKS</sequence>
<dbReference type="SUPFAM" id="SSF52172">
    <property type="entry name" value="CheY-like"/>
    <property type="match status" value="1"/>
</dbReference>
<feature type="transmembrane region" description="Helical" evidence="14">
    <location>
        <begin position="26"/>
        <end position="46"/>
    </location>
</feature>
<dbReference type="PRINTS" id="PR00344">
    <property type="entry name" value="BCTRLSENSOR"/>
</dbReference>
<dbReference type="InterPro" id="IPR005330">
    <property type="entry name" value="MHYT_dom"/>
</dbReference>
<dbReference type="SUPFAM" id="SSF55785">
    <property type="entry name" value="PYP-like sensor domain (PAS domain)"/>
    <property type="match status" value="2"/>
</dbReference>
<dbReference type="SMART" id="SM00388">
    <property type="entry name" value="HisKA"/>
    <property type="match status" value="1"/>
</dbReference>
<dbReference type="InterPro" id="IPR000014">
    <property type="entry name" value="PAS"/>
</dbReference>
<reference evidence="22" key="1">
    <citation type="submission" date="2016-02" db="EMBL/GenBank/DDBJ databases">
        <authorList>
            <person name="Schultz-Johansen M."/>
            <person name="Glaring M.A."/>
            <person name="Bech P.K."/>
            <person name="Stougaard P."/>
        </authorList>
    </citation>
    <scope>NUCLEOTIDE SEQUENCE [LARGE SCALE GENOMIC DNA]</scope>
    <source>
        <strain evidence="22">S66</strain>
    </source>
</reference>
<keyword evidence="9 14" id="KW-1133">Transmembrane helix</keyword>
<dbReference type="GO" id="GO:0005886">
    <property type="term" value="C:plasma membrane"/>
    <property type="evidence" value="ECO:0007669"/>
    <property type="project" value="UniProtKB-SubCell"/>
</dbReference>
<dbReference type="GO" id="GO:0000155">
    <property type="term" value="F:phosphorelay sensor kinase activity"/>
    <property type="evidence" value="ECO:0007669"/>
    <property type="project" value="InterPro"/>
</dbReference>
<dbReference type="PROSITE" id="PS50894">
    <property type="entry name" value="HPT"/>
    <property type="match status" value="1"/>
</dbReference>
<evidence type="ECO:0000259" key="16">
    <source>
        <dbReference type="PROSITE" id="PS50110"/>
    </source>
</evidence>
<evidence type="ECO:0000259" key="20">
    <source>
        <dbReference type="PROSITE" id="PS50924"/>
    </source>
</evidence>
<dbReference type="InterPro" id="IPR000700">
    <property type="entry name" value="PAS-assoc_C"/>
</dbReference>
<dbReference type="NCBIfam" id="TIGR00229">
    <property type="entry name" value="sensory_box"/>
    <property type="match status" value="2"/>
</dbReference>
<feature type="transmembrane region" description="Helical" evidence="14">
    <location>
        <begin position="233"/>
        <end position="259"/>
    </location>
</feature>
<proteinExistence type="predicted"/>
<evidence type="ECO:0000256" key="10">
    <source>
        <dbReference type="ARBA" id="ARBA00023012"/>
    </source>
</evidence>
<evidence type="ECO:0000256" key="14">
    <source>
        <dbReference type="PROSITE-ProRule" id="PRU00244"/>
    </source>
</evidence>
<feature type="domain" description="PAS" evidence="17">
    <location>
        <begin position="399"/>
        <end position="460"/>
    </location>
</feature>
<dbReference type="CDD" id="cd00082">
    <property type="entry name" value="HisKA"/>
    <property type="match status" value="1"/>
</dbReference>
<comment type="caution">
    <text evidence="21">The sequence shown here is derived from an EMBL/GenBank/DDBJ whole genome shotgun (WGS) entry which is preliminary data.</text>
</comment>
<dbReference type="Gene3D" id="1.20.120.160">
    <property type="entry name" value="HPT domain"/>
    <property type="match status" value="1"/>
</dbReference>
<feature type="domain" description="Response regulatory" evidence="16">
    <location>
        <begin position="781"/>
        <end position="900"/>
    </location>
</feature>
<evidence type="ECO:0000259" key="17">
    <source>
        <dbReference type="PROSITE" id="PS50112"/>
    </source>
</evidence>
<evidence type="ECO:0000256" key="6">
    <source>
        <dbReference type="ARBA" id="ARBA00022692"/>
    </source>
</evidence>
<evidence type="ECO:0000256" key="5">
    <source>
        <dbReference type="ARBA" id="ARBA00022553"/>
    </source>
</evidence>
<dbReference type="SMART" id="SM00448">
    <property type="entry name" value="REC"/>
    <property type="match status" value="1"/>
</dbReference>
<feature type="transmembrane region" description="Helical" evidence="14">
    <location>
        <begin position="192"/>
        <end position="213"/>
    </location>
</feature>
<comment type="subcellular location">
    <subcellularLocation>
        <location evidence="2">Cell membrane</location>
        <topology evidence="2">Multi-pass membrane protein</topology>
    </subcellularLocation>
</comment>
<name>A0A136A5H7_9ALTE</name>
<dbReference type="PROSITE" id="PS50112">
    <property type="entry name" value="PAS"/>
    <property type="match status" value="2"/>
</dbReference>
<dbReference type="InterPro" id="IPR036890">
    <property type="entry name" value="HATPase_C_sf"/>
</dbReference>
<feature type="domain" description="HPt" evidence="19">
    <location>
        <begin position="931"/>
        <end position="1028"/>
    </location>
</feature>
<dbReference type="Pfam" id="PF01627">
    <property type="entry name" value="Hpt"/>
    <property type="match status" value="1"/>
</dbReference>
<dbReference type="Proteomes" id="UP000070299">
    <property type="component" value="Unassembled WGS sequence"/>
</dbReference>
<dbReference type="EMBL" id="LSNE01000003">
    <property type="protein sequence ID" value="KXI30483.1"/>
    <property type="molecule type" value="Genomic_DNA"/>
</dbReference>
<dbReference type="InterPro" id="IPR036097">
    <property type="entry name" value="HisK_dim/P_sf"/>
</dbReference>
<dbReference type="CDD" id="cd00130">
    <property type="entry name" value="PAS"/>
    <property type="match status" value="2"/>
</dbReference>
<feature type="transmembrane region" description="Helical" evidence="14">
    <location>
        <begin position="156"/>
        <end position="180"/>
    </location>
</feature>
<dbReference type="SUPFAM" id="SSF55874">
    <property type="entry name" value="ATPase domain of HSP90 chaperone/DNA topoisomerase II/histidine kinase"/>
    <property type="match status" value="1"/>
</dbReference>
<evidence type="ECO:0000256" key="11">
    <source>
        <dbReference type="ARBA" id="ARBA00023136"/>
    </source>
</evidence>
<dbReference type="InterPro" id="IPR036641">
    <property type="entry name" value="HPT_dom_sf"/>
</dbReference>
<dbReference type="CDD" id="cd16922">
    <property type="entry name" value="HATPase_EvgS-ArcB-TorS-like"/>
    <property type="match status" value="1"/>
</dbReference>
<feature type="domain" description="Histidine kinase" evidence="15">
    <location>
        <begin position="545"/>
        <end position="762"/>
    </location>
</feature>
<dbReference type="PANTHER" id="PTHR45339:SF1">
    <property type="entry name" value="HYBRID SIGNAL TRANSDUCTION HISTIDINE KINASE J"/>
    <property type="match status" value="1"/>
</dbReference>
<evidence type="ECO:0000313" key="21">
    <source>
        <dbReference type="EMBL" id="KXI30483.1"/>
    </source>
</evidence>
<keyword evidence="21" id="KW-0808">Transferase</keyword>
<evidence type="ECO:0000256" key="3">
    <source>
        <dbReference type="ARBA" id="ARBA00012438"/>
    </source>
</evidence>
<keyword evidence="10" id="KW-0902">Two-component regulatory system</keyword>
<feature type="transmembrane region" description="Helical" evidence="14">
    <location>
        <begin position="95"/>
        <end position="114"/>
    </location>
</feature>
<keyword evidence="6 14" id="KW-0812">Transmembrane</keyword>
<dbReference type="InterPro" id="IPR004358">
    <property type="entry name" value="Sig_transdc_His_kin-like_C"/>
</dbReference>
<feature type="domain" description="PAS" evidence="17">
    <location>
        <begin position="271"/>
        <end position="324"/>
    </location>
</feature>
<evidence type="ECO:0000256" key="9">
    <source>
        <dbReference type="ARBA" id="ARBA00022989"/>
    </source>
</evidence>
<dbReference type="Gene3D" id="1.10.287.130">
    <property type="match status" value="1"/>
</dbReference>
<dbReference type="EC" id="2.7.13.3" evidence="3"/>
<dbReference type="PROSITE" id="PS50110">
    <property type="entry name" value="RESPONSE_REGULATORY"/>
    <property type="match status" value="1"/>
</dbReference>
<evidence type="ECO:0000256" key="13">
    <source>
        <dbReference type="PROSITE-ProRule" id="PRU00169"/>
    </source>
</evidence>
<evidence type="ECO:0000259" key="18">
    <source>
        <dbReference type="PROSITE" id="PS50113"/>
    </source>
</evidence>
<keyword evidence="11 14" id="KW-0472">Membrane</keyword>
<evidence type="ECO:0000256" key="4">
    <source>
        <dbReference type="ARBA" id="ARBA00022475"/>
    </source>
</evidence>
<dbReference type="SMART" id="SM00091">
    <property type="entry name" value="PAS"/>
    <property type="match status" value="2"/>
</dbReference>
<dbReference type="InterPro" id="IPR011006">
    <property type="entry name" value="CheY-like_superfamily"/>
</dbReference>
<keyword evidence="22" id="KW-1185">Reference proteome</keyword>
<evidence type="ECO:0000259" key="15">
    <source>
        <dbReference type="PROSITE" id="PS50109"/>
    </source>
</evidence>
<accession>A0A136A5H7</accession>
<dbReference type="FunFam" id="3.30.565.10:FF:000010">
    <property type="entry name" value="Sensor histidine kinase RcsC"/>
    <property type="match status" value="1"/>
</dbReference>
<evidence type="ECO:0000256" key="7">
    <source>
        <dbReference type="ARBA" id="ARBA00022741"/>
    </source>
</evidence>
<evidence type="ECO:0000259" key="19">
    <source>
        <dbReference type="PROSITE" id="PS50894"/>
    </source>
</evidence>
<feature type="modified residue" description="4-aspartylphosphate" evidence="13">
    <location>
        <position position="830"/>
    </location>
</feature>
<comment type="catalytic activity">
    <reaction evidence="1">
        <text>ATP + protein L-histidine = ADP + protein N-phospho-L-histidine.</text>
        <dbReference type="EC" id="2.7.13.3"/>
    </reaction>
</comment>
<dbReference type="InterPro" id="IPR003661">
    <property type="entry name" value="HisK_dim/P_dom"/>
</dbReference>
<keyword evidence="7" id="KW-0547">Nucleotide-binding</keyword>
<dbReference type="Pfam" id="PF13426">
    <property type="entry name" value="PAS_9"/>
    <property type="match status" value="1"/>
</dbReference>
<evidence type="ECO:0000256" key="8">
    <source>
        <dbReference type="ARBA" id="ARBA00022840"/>
    </source>
</evidence>
<dbReference type="InterPro" id="IPR001789">
    <property type="entry name" value="Sig_transdc_resp-reg_receiver"/>
</dbReference>
<dbReference type="PROSITE" id="PS50113">
    <property type="entry name" value="PAC"/>
    <property type="match status" value="1"/>
</dbReference>
<dbReference type="Pfam" id="PF00512">
    <property type="entry name" value="HisKA"/>
    <property type="match status" value="1"/>
</dbReference>
<dbReference type="AlphaFoldDB" id="A0A136A5H7"/>
<dbReference type="STRING" id="1799789.AX660_05640"/>
<feature type="transmembrane region" description="Helical" evidence="14">
    <location>
        <begin position="58"/>
        <end position="83"/>
    </location>
</feature>
<feature type="modified residue" description="Phosphohistidine" evidence="12">
    <location>
        <position position="970"/>
    </location>
</feature>
<feature type="transmembrane region" description="Helical" evidence="14">
    <location>
        <begin position="121"/>
        <end position="141"/>
    </location>
</feature>
<dbReference type="SMART" id="SM00086">
    <property type="entry name" value="PAC"/>
    <property type="match status" value="2"/>
</dbReference>
<dbReference type="SUPFAM" id="SSF47384">
    <property type="entry name" value="Homodimeric domain of signal transducing histidine kinase"/>
    <property type="match status" value="1"/>
</dbReference>
<dbReference type="InterPro" id="IPR005467">
    <property type="entry name" value="His_kinase_dom"/>
</dbReference>
<dbReference type="SUPFAM" id="SSF47226">
    <property type="entry name" value="Histidine-containing phosphotransfer domain, HPT domain"/>
    <property type="match status" value="1"/>
</dbReference>
<dbReference type="InterPro" id="IPR008207">
    <property type="entry name" value="Sig_transdc_His_kin_Hpt_dom"/>
</dbReference>
<evidence type="ECO:0000256" key="12">
    <source>
        <dbReference type="PROSITE-ProRule" id="PRU00110"/>
    </source>
</evidence>
<keyword evidence="21" id="KW-0418">Kinase</keyword>
<dbReference type="InterPro" id="IPR001610">
    <property type="entry name" value="PAC"/>
</dbReference>
<feature type="domain" description="MHYT" evidence="20">
    <location>
        <begin position="22"/>
        <end position="219"/>
    </location>
</feature>
<gene>
    <name evidence="21" type="ORF">AX660_05640</name>
</gene>
<dbReference type="SMART" id="SM00387">
    <property type="entry name" value="HATPase_c"/>
    <property type="match status" value="1"/>
</dbReference>
<dbReference type="Pfam" id="PF08447">
    <property type="entry name" value="PAS_3"/>
    <property type="match status" value="1"/>
</dbReference>
<dbReference type="PROSITE" id="PS50109">
    <property type="entry name" value="HIS_KIN"/>
    <property type="match status" value="1"/>
</dbReference>
<dbReference type="Pfam" id="PF00072">
    <property type="entry name" value="Response_reg"/>
    <property type="match status" value="1"/>
</dbReference>